<dbReference type="Proteomes" id="UP000247696">
    <property type="component" value="Chromosome"/>
</dbReference>
<dbReference type="EMBL" id="CP024988">
    <property type="protein sequence ID" value="AWT25994.1"/>
    <property type="molecule type" value="Genomic_DNA"/>
</dbReference>
<evidence type="ECO:0000256" key="1">
    <source>
        <dbReference type="SAM" id="SignalP"/>
    </source>
</evidence>
<accession>A0A2Z3YTQ2</accession>
<reference evidence="3" key="1">
    <citation type="submission" date="2017-11" db="EMBL/GenBank/DDBJ databases">
        <title>Otitis media/interna in a cat caused by the recently described species Corynebacterium provencense.</title>
        <authorList>
            <person name="Kittl S."/>
            <person name="Brodard I."/>
            <person name="Rychener L."/>
            <person name="Jores J."/>
            <person name="Roosje P."/>
            <person name="Gobeli Brawand S."/>
        </authorList>
    </citation>
    <scope>NUCLEOTIDE SEQUENCE [LARGE SCALE GENOMIC DNA]</scope>
    <source>
        <strain evidence="3">17KM38</strain>
    </source>
</reference>
<dbReference type="AlphaFoldDB" id="A0A2Z3YTQ2"/>
<evidence type="ECO:0008006" key="4">
    <source>
        <dbReference type="Google" id="ProtNLM"/>
    </source>
</evidence>
<organism evidence="2 3">
    <name type="scientific">Corynebacterium provencense</name>
    <dbReference type="NCBI Taxonomy" id="1737425"/>
    <lineage>
        <taxon>Bacteria</taxon>
        <taxon>Bacillati</taxon>
        <taxon>Actinomycetota</taxon>
        <taxon>Actinomycetes</taxon>
        <taxon>Mycobacteriales</taxon>
        <taxon>Corynebacteriaceae</taxon>
        <taxon>Corynebacterium</taxon>
    </lineage>
</organism>
<sequence>MPRPRLFTASATAPTVAAAAAVATVVSVASPAVASAAPGLSAPGRTQVSVDGTWTGLHVGTPNENEARYSLSLTKLLIADYVFEHGGAQDREKARNMVRYSDDNLATELSQKYPQAIPSKVEQYGMTSAVPASTWGNWKFSSADWSRYLSAKHREDPTATGPLLSAMRESSTVAADGYGQRYGVALLPGVLGWKSGWSDDRTTYHASTGFGGGWTVAVQTTGTRGDLDADLAAALSPAGLIPDPGSLATMTLWPAREVARQGVQATADWVGSVVGPVDPATARAIADSITAAGEPVVAAVPETIPLPGVIAAALPGARA</sequence>
<dbReference type="OrthoDB" id="4535618at2"/>
<evidence type="ECO:0000313" key="2">
    <source>
        <dbReference type="EMBL" id="AWT25994.1"/>
    </source>
</evidence>
<protein>
    <recommendedName>
        <fullName evidence="4">Serine hydrolase</fullName>
    </recommendedName>
</protein>
<gene>
    <name evidence="2" type="ORF">Csp1_11940</name>
</gene>
<dbReference type="InterPro" id="IPR012338">
    <property type="entry name" value="Beta-lactam/transpept-like"/>
</dbReference>
<name>A0A2Z3YTQ2_9CORY</name>
<dbReference type="RefSeq" id="WP_110481323.1">
    <property type="nucleotide sequence ID" value="NZ_CP024988.1"/>
</dbReference>
<proteinExistence type="predicted"/>
<feature type="chain" id="PRO_5016296954" description="Serine hydrolase" evidence="1">
    <location>
        <begin position="37"/>
        <end position="319"/>
    </location>
</feature>
<feature type="signal peptide" evidence="1">
    <location>
        <begin position="1"/>
        <end position="36"/>
    </location>
</feature>
<keyword evidence="3" id="KW-1185">Reference proteome</keyword>
<dbReference type="Gene3D" id="3.40.710.10">
    <property type="entry name" value="DD-peptidase/beta-lactamase superfamily"/>
    <property type="match status" value="1"/>
</dbReference>
<dbReference type="KEGG" id="cpre:Csp1_11940"/>
<dbReference type="SUPFAM" id="SSF56601">
    <property type="entry name" value="beta-lactamase/transpeptidase-like"/>
    <property type="match status" value="1"/>
</dbReference>
<dbReference type="STRING" id="1737425.GCA_900049755_00103"/>
<evidence type="ECO:0000313" key="3">
    <source>
        <dbReference type="Proteomes" id="UP000247696"/>
    </source>
</evidence>
<keyword evidence="1" id="KW-0732">Signal</keyword>